<reference evidence="6" key="1">
    <citation type="journal article" date="2019" name="Int. J. Syst. Evol. Microbiol.">
        <title>The Global Catalogue of Microorganisms (GCM) 10K type strain sequencing project: providing services to taxonomists for standard genome sequencing and annotation.</title>
        <authorList>
            <consortium name="The Broad Institute Genomics Platform"/>
            <consortium name="The Broad Institute Genome Sequencing Center for Infectious Disease"/>
            <person name="Wu L."/>
            <person name="Ma J."/>
        </authorList>
    </citation>
    <scope>NUCLEOTIDE SEQUENCE [LARGE SCALE GENOMIC DNA]</scope>
    <source>
        <strain evidence="6">CGMCC 1.12192</strain>
    </source>
</reference>
<feature type="domain" description="Acetyl-coenzyme A synthetase N-terminal" evidence="4">
    <location>
        <begin position="9"/>
        <end position="63"/>
    </location>
</feature>
<dbReference type="Pfam" id="PF13193">
    <property type="entry name" value="AMP-binding_C"/>
    <property type="match status" value="1"/>
</dbReference>
<name>A0ABV9R7U7_9MICO</name>
<dbReference type="InterPro" id="IPR020845">
    <property type="entry name" value="AMP-binding_CS"/>
</dbReference>
<proteinExistence type="inferred from homology"/>
<dbReference type="Gene3D" id="3.30.300.30">
    <property type="match status" value="1"/>
</dbReference>
<evidence type="ECO:0000259" key="3">
    <source>
        <dbReference type="Pfam" id="PF13193"/>
    </source>
</evidence>
<dbReference type="Pfam" id="PF00501">
    <property type="entry name" value="AMP-binding"/>
    <property type="match status" value="1"/>
</dbReference>
<dbReference type="Proteomes" id="UP001595960">
    <property type="component" value="Unassembled WGS sequence"/>
</dbReference>
<protein>
    <submittedName>
        <fullName evidence="5">AMP-binding protein</fullName>
    </submittedName>
</protein>
<comment type="similarity">
    <text evidence="1">Belongs to the ATP-dependent AMP-binding enzyme family.</text>
</comment>
<dbReference type="PANTHER" id="PTHR43347">
    <property type="entry name" value="ACYL-COA SYNTHETASE"/>
    <property type="match status" value="1"/>
</dbReference>
<evidence type="ECO:0000259" key="4">
    <source>
        <dbReference type="Pfam" id="PF16177"/>
    </source>
</evidence>
<evidence type="ECO:0000313" key="5">
    <source>
        <dbReference type="EMBL" id="MFC4829337.1"/>
    </source>
</evidence>
<dbReference type="SUPFAM" id="SSF56801">
    <property type="entry name" value="Acetyl-CoA synthetase-like"/>
    <property type="match status" value="1"/>
</dbReference>
<feature type="domain" description="AMP-binding enzyme C-terminal" evidence="3">
    <location>
        <begin position="542"/>
        <end position="620"/>
    </location>
</feature>
<dbReference type="InterPro" id="IPR032387">
    <property type="entry name" value="ACAS_N"/>
</dbReference>
<keyword evidence="6" id="KW-1185">Reference proteome</keyword>
<evidence type="ECO:0000256" key="1">
    <source>
        <dbReference type="ARBA" id="ARBA00006432"/>
    </source>
</evidence>
<dbReference type="PANTHER" id="PTHR43347:SF3">
    <property type="entry name" value="ACYL-COA SYNTHETASE SHORT-CHAIN FAMILY MEMBER 3, MITOCHONDRIAL"/>
    <property type="match status" value="1"/>
</dbReference>
<dbReference type="RefSeq" id="WP_204392980.1">
    <property type="nucleotide sequence ID" value="NZ_JAFBBW010000001.1"/>
</dbReference>
<dbReference type="InterPro" id="IPR025110">
    <property type="entry name" value="AMP-bd_C"/>
</dbReference>
<dbReference type="InterPro" id="IPR045851">
    <property type="entry name" value="AMP-bd_C_sf"/>
</dbReference>
<sequence length="656" mass="71167">MGTTAERTYANEYRRSMEQPEEFWLEASGLVDWVTPPTRALDDHAAPIYRWFPDGALNLSANALDRWVEAGRGDQVALAYDSAMTGSKRTFTYAELLHEVSLFAGVLRRNGVERGDRVAIYLPMTPEAVIAMLACARIGAVHSVVFGGFAANELAVRIQDAQPKVIVTSSGGLEPGRAVEYLPIIEKALAMIVGDRSVTDAATASISVVSEDELSVETVIVRDRDAVPGDAARFDGRVGVRWVDWAAELERAEPVGPVELAATDPLYILYTSGTTGTPKGVVRDHGGYAVALAWSMRNIYDIHPGDVMWTASDVGWVVGHSYIVYGPLLAGATTVLYEGKPIGTPDAGAFWRMVEEYRVKVLFSAPTAVRAIRREDPALEHLARYDTSSLEALFLAGERLDTETYHWINDAMHCPVIDHWWQTETGWAIAANPRGIEPLPVKPGSPTVPVPGYCIAIVDGKGRPVPTGTEGNIVLELPLPPGSLPTLWGGDETYVSSYLTAFPGHYATGDSGYLDEDGYVYVMGRTDDVINVAGHRLSTGGLEEAINHHPAIAEVAVIGIRDELKGQRAAGFVTLKHGTVVDHDVLVTELVALVRETVGPVAAFRDVTVLERLPKTRSGKILRKTMRQIADGERYKVPPTIEDPTVLTALEAALGR</sequence>
<dbReference type="EMBL" id="JBHSJC010000001">
    <property type="protein sequence ID" value="MFC4829337.1"/>
    <property type="molecule type" value="Genomic_DNA"/>
</dbReference>
<dbReference type="PROSITE" id="PS00455">
    <property type="entry name" value="AMP_BINDING"/>
    <property type="match status" value="1"/>
</dbReference>
<dbReference type="Gene3D" id="3.40.50.12780">
    <property type="entry name" value="N-terminal domain of ligase-like"/>
    <property type="match status" value="1"/>
</dbReference>
<organism evidence="5 6">
    <name type="scientific">Agromyces aurantiacus</name>
    <dbReference type="NCBI Taxonomy" id="165814"/>
    <lineage>
        <taxon>Bacteria</taxon>
        <taxon>Bacillati</taxon>
        <taxon>Actinomycetota</taxon>
        <taxon>Actinomycetes</taxon>
        <taxon>Micrococcales</taxon>
        <taxon>Microbacteriaceae</taxon>
        <taxon>Agromyces</taxon>
    </lineage>
</organism>
<comment type="caution">
    <text evidence="5">The sequence shown here is derived from an EMBL/GenBank/DDBJ whole genome shotgun (WGS) entry which is preliminary data.</text>
</comment>
<dbReference type="Pfam" id="PF16177">
    <property type="entry name" value="ACAS_N"/>
    <property type="match status" value="1"/>
</dbReference>
<dbReference type="InterPro" id="IPR000873">
    <property type="entry name" value="AMP-dep_synth/lig_dom"/>
</dbReference>
<feature type="domain" description="AMP-dependent synthetase/ligase" evidence="2">
    <location>
        <begin position="70"/>
        <end position="475"/>
    </location>
</feature>
<evidence type="ECO:0000259" key="2">
    <source>
        <dbReference type="Pfam" id="PF00501"/>
    </source>
</evidence>
<dbReference type="InterPro" id="IPR042099">
    <property type="entry name" value="ANL_N_sf"/>
</dbReference>
<accession>A0ABV9R7U7</accession>
<gene>
    <name evidence="5" type="ORF">ACFPER_11085</name>
</gene>
<evidence type="ECO:0000313" key="6">
    <source>
        <dbReference type="Proteomes" id="UP001595960"/>
    </source>
</evidence>